<evidence type="ECO:0000256" key="1">
    <source>
        <dbReference type="SAM" id="Phobius"/>
    </source>
</evidence>
<dbReference type="EMBL" id="PFFQ01000054">
    <property type="protein sequence ID" value="PIW15039.1"/>
    <property type="molecule type" value="Genomic_DNA"/>
</dbReference>
<feature type="transmembrane region" description="Helical" evidence="1">
    <location>
        <begin position="169"/>
        <end position="188"/>
    </location>
</feature>
<feature type="transmembrane region" description="Helical" evidence="1">
    <location>
        <begin position="105"/>
        <end position="123"/>
    </location>
</feature>
<protein>
    <recommendedName>
        <fullName evidence="4">Copper chaperone NosL</fullName>
    </recommendedName>
</protein>
<evidence type="ECO:0000313" key="3">
    <source>
        <dbReference type="Proteomes" id="UP000231019"/>
    </source>
</evidence>
<dbReference type="PANTHER" id="PTHR41247:SF1">
    <property type="entry name" value="HTH-TYPE TRANSCRIPTIONAL REPRESSOR YCNK"/>
    <property type="match status" value="1"/>
</dbReference>
<organism evidence="2 3">
    <name type="scientific">bacterium (Candidatus Blackallbacteria) CG17_big_fil_post_rev_8_21_14_2_50_48_46</name>
    <dbReference type="NCBI Taxonomy" id="2014261"/>
    <lineage>
        <taxon>Bacteria</taxon>
        <taxon>Candidatus Blackallbacteria</taxon>
    </lineage>
</organism>
<dbReference type="Pfam" id="PF05573">
    <property type="entry name" value="NosL"/>
    <property type="match status" value="1"/>
</dbReference>
<gene>
    <name evidence="2" type="ORF">COW36_19135</name>
</gene>
<feature type="transmembrane region" description="Helical" evidence="1">
    <location>
        <begin position="80"/>
        <end position="98"/>
    </location>
</feature>
<keyword evidence="1" id="KW-1133">Transmembrane helix</keyword>
<dbReference type="PANTHER" id="PTHR41247">
    <property type="entry name" value="HTH-TYPE TRANSCRIPTIONAL REPRESSOR YCNK"/>
    <property type="match status" value="1"/>
</dbReference>
<evidence type="ECO:0000313" key="2">
    <source>
        <dbReference type="EMBL" id="PIW15039.1"/>
    </source>
</evidence>
<dbReference type="AlphaFoldDB" id="A0A2M7G049"/>
<keyword evidence="1" id="KW-0812">Transmembrane</keyword>
<comment type="caution">
    <text evidence="2">The sequence shown here is derived from an EMBL/GenBank/DDBJ whole genome shotgun (WGS) entry which is preliminary data.</text>
</comment>
<feature type="transmembrane region" description="Helical" evidence="1">
    <location>
        <begin position="7"/>
        <end position="29"/>
    </location>
</feature>
<evidence type="ECO:0008006" key="4">
    <source>
        <dbReference type="Google" id="ProtNLM"/>
    </source>
</evidence>
<dbReference type="Proteomes" id="UP000231019">
    <property type="component" value="Unassembled WGS sequence"/>
</dbReference>
<reference evidence="2 3" key="1">
    <citation type="submission" date="2017-09" db="EMBL/GenBank/DDBJ databases">
        <title>Depth-based differentiation of microbial function through sediment-hosted aquifers and enrichment of novel symbionts in the deep terrestrial subsurface.</title>
        <authorList>
            <person name="Probst A.J."/>
            <person name="Ladd B."/>
            <person name="Jarett J.K."/>
            <person name="Geller-Mcgrath D.E."/>
            <person name="Sieber C.M."/>
            <person name="Emerson J.B."/>
            <person name="Anantharaman K."/>
            <person name="Thomas B.C."/>
            <person name="Malmstrom R."/>
            <person name="Stieglmeier M."/>
            <person name="Klingl A."/>
            <person name="Woyke T."/>
            <person name="Ryan C.M."/>
            <person name="Banfield J.F."/>
        </authorList>
    </citation>
    <scope>NUCLEOTIDE SEQUENCE [LARGE SCALE GENOMIC DNA]</scope>
    <source>
        <strain evidence="2">CG17_big_fil_post_rev_8_21_14_2_50_48_46</strain>
    </source>
</reference>
<accession>A0A2M7G049</accession>
<name>A0A2M7G049_9BACT</name>
<keyword evidence="1" id="KW-0472">Membrane</keyword>
<sequence>MNTKLHFFTRILMGMISLALGAVFTLPLWKIQLEAPQYPEGLSMGIWINRLSGDLNTINGLNHYIGMQEIHAASFAELRLMPYMVGFFIVLGLLTVLLNRRFLLTLWFGLLGGAGAVGIWDFWRWTYDYGHNLNPHAAIKVPGMSYQPPVFGSKTLLNFKAHSFPDPGGWILIGAGLIVFALVVFEWLRKNPQAPHKISAKVLQTVLSFGMVLGLMACSPKTEPLLYTQDSCHYCRMTLMDPKYGAELLTQKGKAFKYDSVECLAHHLQAEPGLKAEIHSLWVIDSEQPGNFLAAEKASYLHSFKLPSPMGGFMTPTRSTETAQLLQKSFPGEVLTWEQALKALNQTAKTGNASHSPEMLSDLEKAKLEANHGDS</sequence>
<dbReference type="InterPro" id="IPR008719">
    <property type="entry name" value="N2O_reductase_NosL"/>
</dbReference>
<proteinExistence type="predicted"/>
<dbReference type="SUPFAM" id="SSF160387">
    <property type="entry name" value="NosL/MerB-like"/>
    <property type="match status" value="1"/>
</dbReference>